<gene>
    <name evidence="2" type="ORF">METZ01_LOCUS483735</name>
</gene>
<proteinExistence type="predicted"/>
<dbReference type="NCBIfam" id="TIGR01686">
    <property type="entry name" value="FkbH"/>
    <property type="match status" value="1"/>
</dbReference>
<sequence>NIATDSILFIDDEEFERDEVTSVSPDVRCCDIGGADQLFNALNIDSYPVTEESRQRRQMYCDEQKRKLAEAGFEGPTEAFLATLGMELTIRNARDEDLERAEELTVRTNQLNSTGLTYSYEELAVLRTSPRHDLLIAELRDRYGDYGKTGLALIERSNKVWHLPLLLMSCRVMSKGIGSVLLNHIMHRAKDAGVRLQAAFIRNERNRRMLVTYKFAGFKEIGTNGKIMTLEHDLTGVQQTP</sequence>
<reference evidence="2" key="1">
    <citation type="submission" date="2018-05" db="EMBL/GenBank/DDBJ databases">
        <authorList>
            <person name="Lanie J.A."/>
            <person name="Ng W.-L."/>
            <person name="Kazmierczak K.M."/>
            <person name="Andrzejewski T.M."/>
            <person name="Davidsen T.M."/>
            <person name="Wayne K.J."/>
            <person name="Tettelin H."/>
            <person name="Glass J.I."/>
            <person name="Rusch D."/>
            <person name="Podicherti R."/>
            <person name="Tsui H.-C.T."/>
            <person name="Winkler M.E."/>
        </authorList>
    </citation>
    <scope>NUCLEOTIDE SEQUENCE</scope>
</reference>
<organism evidence="2">
    <name type="scientific">marine metagenome</name>
    <dbReference type="NCBI Taxonomy" id="408172"/>
    <lineage>
        <taxon>unclassified sequences</taxon>
        <taxon>metagenomes</taxon>
        <taxon>ecological metagenomes</taxon>
    </lineage>
</organism>
<dbReference type="AlphaFoldDB" id="A0A383CFE3"/>
<accession>A0A383CFE3</accession>
<dbReference type="SUPFAM" id="SSF55729">
    <property type="entry name" value="Acyl-CoA N-acyltransferases (Nat)"/>
    <property type="match status" value="1"/>
</dbReference>
<dbReference type="InterPro" id="IPR000182">
    <property type="entry name" value="GNAT_dom"/>
</dbReference>
<dbReference type="InterPro" id="IPR010037">
    <property type="entry name" value="FkbH_domain"/>
</dbReference>
<evidence type="ECO:0000313" key="2">
    <source>
        <dbReference type="EMBL" id="SVE30881.1"/>
    </source>
</evidence>
<feature type="non-terminal residue" evidence="2">
    <location>
        <position position="1"/>
    </location>
</feature>
<protein>
    <recommendedName>
        <fullName evidence="1">N-acetyltransferase domain-containing protein</fullName>
    </recommendedName>
</protein>
<name>A0A383CFE3_9ZZZZ</name>
<evidence type="ECO:0000259" key="1">
    <source>
        <dbReference type="PROSITE" id="PS51186"/>
    </source>
</evidence>
<dbReference type="PROSITE" id="PS51186">
    <property type="entry name" value="GNAT"/>
    <property type="match status" value="1"/>
</dbReference>
<dbReference type="EMBL" id="UINC01208373">
    <property type="protein sequence ID" value="SVE30881.1"/>
    <property type="molecule type" value="Genomic_DNA"/>
</dbReference>
<dbReference type="Gene3D" id="3.40.50.1000">
    <property type="entry name" value="HAD superfamily/HAD-like"/>
    <property type="match status" value="1"/>
</dbReference>
<feature type="non-terminal residue" evidence="2">
    <location>
        <position position="241"/>
    </location>
</feature>
<feature type="domain" description="N-acetyltransferase" evidence="1">
    <location>
        <begin position="88"/>
        <end position="235"/>
    </location>
</feature>
<dbReference type="GO" id="GO:0016747">
    <property type="term" value="F:acyltransferase activity, transferring groups other than amino-acyl groups"/>
    <property type="evidence" value="ECO:0007669"/>
    <property type="project" value="InterPro"/>
</dbReference>
<dbReference type="Gene3D" id="3.40.630.30">
    <property type="match status" value="1"/>
</dbReference>
<dbReference type="InterPro" id="IPR023214">
    <property type="entry name" value="HAD_sf"/>
</dbReference>
<dbReference type="InterPro" id="IPR016181">
    <property type="entry name" value="Acyl_CoA_acyltransferase"/>
</dbReference>